<feature type="compositionally biased region" description="Basic residues" evidence="1">
    <location>
        <begin position="9"/>
        <end position="22"/>
    </location>
</feature>
<name>A0A6J4Q6J1_9ACTN</name>
<reference evidence="2" key="1">
    <citation type="submission" date="2020-02" db="EMBL/GenBank/DDBJ databases">
        <authorList>
            <person name="Meier V. D."/>
        </authorList>
    </citation>
    <scope>NUCLEOTIDE SEQUENCE</scope>
    <source>
        <strain evidence="2">AVDCRST_MAG03</strain>
    </source>
</reference>
<dbReference type="AlphaFoldDB" id="A0A6J4Q6J1"/>
<feature type="region of interest" description="Disordered" evidence="1">
    <location>
        <begin position="1"/>
        <end position="135"/>
    </location>
</feature>
<protein>
    <submittedName>
        <fullName evidence="2">Xylose isomerase</fullName>
        <ecNumber evidence="2">5.3.1.5</ecNumber>
    </submittedName>
</protein>
<dbReference type="EMBL" id="CADCUT010000206">
    <property type="protein sequence ID" value="CAA9433463.1"/>
    <property type="molecule type" value="Genomic_DNA"/>
</dbReference>
<feature type="compositionally biased region" description="Gly residues" evidence="1">
    <location>
        <begin position="124"/>
        <end position="135"/>
    </location>
</feature>
<evidence type="ECO:0000256" key="1">
    <source>
        <dbReference type="SAM" id="MobiDB-lite"/>
    </source>
</evidence>
<accession>A0A6J4Q6J1</accession>
<proteinExistence type="predicted"/>
<feature type="compositionally biased region" description="Basic residues" evidence="1">
    <location>
        <begin position="106"/>
        <end position="117"/>
    </location>
</feature>
<feature type="compositionally biased region" description="Basic and acidic residues" evidence="1">
    <location>
        <begin position="32"/>
        <end position="48"/>
    </location>
</feature>
<feature type="non-terminal residue" evidence="2">
    <location>
        <position position="135"/>
    </location>
</feature>
<sequence length="135" mass="14952">GRAQARPPARQRRLGNLRRRQRGGHELLYADPRARPDPPGRGLRDRGRDRRLRPLPIHRGPGRGRQACDPAVGVYLGPREENRPRRFTRGQGQRRRPRRAAGGLRGPRHGRGLRGRGRAAPGRSQGGARGADGGV</sequence>
<evidence type="ECO:0000313" key="2">
    <source>
        <dbReference type="EMBL" id="CAA9433463.1"/>
    </source>
</evidence>
<gene>
    <name evidence="2" type="ORF">AVDCRST_MAG03-3407</name>
</gene>
<organism evidence="2">
    <name type="scientific">uncultured Rubrobacteraceae bacterium</name>
    <dbReference type="NCBI Taxonomy" id="349277"/>
    <lineage>
        <taxon>Bacteria</taxon>
        <taxon>Bacillati</taxon>
        <taxon>Actinomycetota</taxon>
        <taxon>Rubrobacteria</taxon>
        <taxon>Rubrobacterales</taxon>
        <taxon>Rubrobacteraceae</taxon>
        <taxon>environmental samples</taxon>
    </lineage>
</organism>
<feature type="compositionally biased region" description="Basic residues" evidence="1">
    <location>
        <begin position="85"/>
        <end position="99"/>
    </location>
</feature>
<dbReference type="GO" id="GO:0009045">
    <property type="term" value="F:xylose isomerase activity"/>
    <property type="evidence" value="ECO:0007669"/>
    <property type="project" value="UniProtKB-EC"/>
</dbReference>
<dbReference type="EC" id="5.3.1.5" evidence="2"/>
<feature type="non-terminal residue" evidence="2">
    <location>
        <position position="1"/>
    </location>
</feature>
<keyword evidence="2" id="KW-0413">Isomerase</keyword>